<dbReference type="Pfam" id="PF17921">
    <property type="entry name" value="Integrase_H2C2"/>
    <property type="match status" value="1"/>
</dbReference>
<dbReference type="STRING" id="199890.A0A182PX75"/>
<proteinExistence type="predicted"/>
<dbReference type="PANTHER" id="PTHR47331">
    <property type="entry name" value="PHD-TYPE DOMAIN-CONTAINING PROTEIN"/>
    <property type="match status" value="1"/>
</dbReference>
<name>A0A182PX75_9DIPT</name>
<sequence>MARSKVAPVKYLSVPRMELQAALLGARLMRTIIECHTLPINERYIHTDSEVVLSWIRSPSREFKQFVACRIGKILSLTEPTMWRHVPTKQNPADCLTKWGKETQLETDSQWFKGPPFLYLPPSNWPIQKILSGKKTEQNIPTTSVLHSLSPVSDTFGVIRIDGRTANAEYAEYDARYPIILPKQHHITRLLIEDYHSSLGHGNRETVVNEVRQRFHVPSLRTLVDRAARDCQRCKIAK</sequence>
<protein>
    <submittedName>
        <fullName evidence="2">Integrase_H2C2 domain-containing protein</fullName>
    </submittedName>
</protein>
<dbReference type="Pfam" id="PF05380">
    <property type="entry name" value="Peptidase_A17"/>
    <property type="match status" value="1"/>
</dbReference>
<dbReference type="VEuPathDB" id="VectorBase:AEPI011562"/>
<evidence type="ECO:0000313" key="3">
    <source>
        <dbReference type="Proteomes" id="UP000075885"/>
    </source>
</evidence>
<evidence type="ECO:0000259" key="1">
    <source>
        <dbReference type="Pfam" id="PF17921"/>
    </source>
</evidence>
<reference evidence="2" key="2">
    <citation type="submission" date="2020-05" db="UniProtKB">
        <authorList>
            <consortium name="EnsemblMetazoa"/>
        </authorList>
    </citation>
    <scope>IDENTIFICATION</scope>
    <source>
        <strain evidence="2">Epiroticus2</strain>
    </source>
</reference>
<accession>A0A182PX75</accession>
<dbReference type="Proteomes" id="UP000075885">
    <property type="component" value="Unassembled WGS sequence"/>
</dbReference>
<feature type="domain" description="Integrase zinc-binding" evidence="1">
    <location>
        <begin position="186"/>
        <end position="238"/>
    </location>
</feature>
<keyword evidence="3" id="KW-1185">Reference proteome</keyword>
<organism evidence="2 3">
    <name type="scientific">Anopheles epiroticus</name>
    <dbReference type="NCBI Taxonomy" id="199890"/>
    <lineage>
        <taxon>Eukaryota</taxon>
        <taxon>Metazoa</taxon>
        <taxon>Ecdysozoa</taxon>
        <taxon>Arthropoda</taxon>
        <taxon>Hexapoda</taxon>
        <taxon>Insecta</taxon>
        <taxon>Pterygota</taxon>
        <taxon>Neoptera</taxon>
        <taxon>Endopterygota</taxon>
        <taxon>Diptera</taxon>
        <taxon>Nematocera</taxon>
        <taxon>Culicoidea</taxon>
        <taxon>Culicidae</taxon>
        <taxon>Anophelinae</taxon>
        <taxon>Anopheles</taxon>
    </lineage>
</organism>
<evidence type="ECO:0000313" key="2">
    <source>
        <dbReference type="EnsemblMetazoa" id="AEPI011562-PA"/>
    </source>
</evidence>
<dbReference type="SUPFAM" id="SSF53098">
    <property type="entry name" value="Ribonuclease H-like"/>
    <property type="match status" value="1"/>
</dbReference>
<dbReference type="AlphaFoldDB" id="A0A182PX75"/>
<dbReference type="InterPro" id="IPR008042">
    <property type="entry name" value="Retrotrans_Pao"/>
</dbReference>
<reference evidence="3" key="1">
    <citation type="submission" date="2013-03" db="EMBL/GenBank/DDBJ databases">
        <title>The Genome Sequence of Anopheles epiroticus epiroticus2.</title>
        <authorList>
            <consortium name="The Broad Institute Genomics Platform"/>
            <person name="Neafsey D.E."/>
            <person name="Howell P."/>
            <person name="Walker B."/>
            <person name="Young S.K."/>
            <person name="Zeng Q."/>
            <person name="Gargeya S."/>
            <person name="Fitzgerald M."/>
            <person name="Haas B."/>
            <person name="Abouelleil A."/>
            <person name="Allen A.W."/>
            <person name="Alvarado L."/>
            <person name="Arachchi H.M."/>
            <person name="Berlin A.M."/>
            <person name="Chapman S.B."/>
            <person name="Gainer-Dewar J."/>
            <person name="Goldberg J."/>
            <person name="Griggs A."/>
            <person name="Gujja S."/>
            <person name="Hansen M."/>
            <person name="Howarth C."/>
            <person name="Imamovic A."/>
            <person name="Ireland A."/>
            <person name="Larimer J."/>
            <person name="McCowan C."/>
            <person name="Murphy C."/>
            <person name="Pearson M."/>
            <person name="Poon T.W."/>
            <person name="Priest M."/>
            <person name="Roberts A."/>
            <person name="Saif S."/>
            <person name="Shea T."/>
            <person name="Sisk P."/>
            <person name="Sykes S."/>
            <person name="Wortman J."/>
            <person name="Nusbaum C."/>
            <person name="Birren B."/>
        </authorList>
    </citation>
    <scope>NUCLEOTIDE SEQUENCE [LARGE SCALE GENOMIC DNA]</scope>
    <source>
        <strain evidence="3">Epiroticus2</strain>
    </source>
</reference>
<dbReference type="InterPro" id="IPR041588">
    <property type="entry name" value="Integrase_H2C2"/>
</dbReference>
<dbReference type="Gene3D" id="1.10.340.70">
    <property type="match status" value="1"/>
</dbReference>
<dbReference type="EnsemblMetazoa" id="AEPI011562-RA">
    <property type="protein sequence ID" value="AEPI011562-PA"/>
    <property type="gene ID" value="AEPI011562"/>
</dbReference>
<dbReference type="InterPro" id="IPR012337">
    <property type="entry name" value="RNaseH-like_sf"/>
</dbReference>